<gene>
    <name evidence="11" type="ORF">NV36_10580</name>
</gene>
<comment type="subcellular location">
    <subcellularLocation>
        <location evidence="1">Periplasm</location>
    </subcellularLocation>
</comment>
<evidence type="ECO:0000256" key="1">
    <source>
        <dbReference type="ARBA" id="ARBA00004418"/>
    </source>
</evidence>
<keyword evidence="7 9" id="KW-0408">Iron</keyword>
<dbReference type="AlphaFoldDB" id="A0A0A2GXG2"/>
<dbReference type="InterPro" id="IPR026259">
    <property type="entry name" value="MauG/Cytc_peroxidase"/>
</dbReference>
<keyword evidence="11" id="KW-0575">Peroxidase</keyword>
<proteinExistence type="predicted"/>
<comment type="cofactor">
    <cofactor evidence="8">
        <name>heme</name>
        <dbReference type="ChEBI" id="CHEBI:30413"/>
    </cofactor>
    <text evidence="8">Binds 2 heme groups.</text>
</comment>
<dbReference type="GO" id="GO:0046872">
    <property type="term" value="F:metal ion binding"/>
    <property type="evidence" value="ECO:0007669"/>
    <property type="project" value="UniProtKB-KW"/>
</dbReference>
<dbReference type="InterPro" id="IPR051395">
    <property type="entry name" value="Cytochrome_c_Peroxidase/MauG"/>
</dbReference>
<dbReference type="InterPro" id="IPR036909">
    <property type="entry name" value="Cyt_c-like_dom_sf"/>
</dbReference>
<evidence type="ECO:0000256" key="2">
    <source>
        <dbReference type="ARBA" id="ARBA00022617"/>
    </source>
</evidence>
<evidence type="ECO:0000313" key="11">
    <source>
        <dbReference type="EMBL" id="KGO07233.1"/>
    </source>
</evidence>
<feature type="binding site" description="covalent" evidence="8">
    <location>
        <position position="84"/>
    </location>
    <ligand>
        <name>heme c</name>
        <dbReference type="ChEBI" id="CHEBI:61717"/>
        <label>1</label>
    </ligand>
</feature>
<accession>A0A0A2GXG2</accession>
<keyword evidence="2 8" id="KW-0349">Heme</keyword>
<keyword evidence="12" id="KW-1185">Reference proteome</keyword>
<evidence type="ECO:0000256" key="7">
    <source>
        <dbReference type="ARBA" id="ARBA00023004"/>
    </source>
</evidence>
<feature type="binding site" description="covalent" evidence="8">
    <location>
        <position position="231"/>
    </location>
    <ligand>
        <name>heme c</name>
        <dbReference type="ChEBI" id="CHEBI:61717"/>
        <label>2</label>
    </ligand>
</feature>
<dbReference type="GO" id="GO:0020037">
    <property type="term" value="F:heme binding"/>
    <property type="evidence" value="ECO:0007669"/>
    <property type="project" value="InterPro"/>
</dbReference>
<dbReference type="EMBL" id="JSAQ01000001">
    <property type="protein sequence ID" value="KGO07233.1"/>
    <property type="molecule type" value="Genomic_DNA"/>
</dbReference>
<evidence type="ECO:0000313" key="12">
    <source>
        <dbReference type="Proteomes" id="UP000030140"/>
    </source>
</evidence>
<keyword evidence="6" id="KW-0560">Oxidoreductase</keyword>
<feature type="binding site" description="axial binding residue" evidence="9">
    <location>
        <position position="232"/>
    </location>
    <ligand>
        <name>heme c</name>
        <dbReference type="ChEBI" id="CHEBI:61717"/>
        <label>2</label>
    </ligand>
    <ligandPart>
        <name>Fe</name>
        <dbReference type="ChEBI" id="CHEBI:18248"/>
    </ligandPart>
</feature>
<keyword evidence="3 9" id="KW-0479">Metal-binding</keyword>
<protein>
    <submittedName>
        <fullName evidence="11">Cytochrome C peroxidase</fullName>
    </submittedName>
</protein>
<dbReference type="Gene3D" id="1.10.760.10">
    <property type="entry name" value="Cytochrome c-like domain"/>
    <property type="match status" value="2"/>
</dbReference>
<evidence type="ECO:0000256" key="3">
    <source>
        <dbReference type="ARBA" id="ARBA00022723"/>
    </source>
</evidence>
<dbReference type="PIRSF" id="PIRSF000294">
    <property type="entry name" value="Cytochrome-c_peroxidase"/>
    <property type="match status" value="1"/>
</dbReference>
<feature type="binding site" description="covalent" evidence="8">
    <location>
        <position position="228"/>
    </location>
    <ligand>
        <name>heme c</name>
        <dbReference type="ChEBI" id="CHEBI:61717"/>
        <label>2</label>
    </ligand>
</feature>
<dbReference type="PATRIC" id="fig|1300343.5.peg.998"/>
<dbReference type="InterPro" id="IPR009056">
    <property type="entry name" value="Cyt_c-like_dom"/>
</dbReference>
<name>A0A0A2GXG2_9FLAO</name>
<sequence length="355" mass="39935">MKQLLYILLFISISCSTEGTDDTSVMTDDGYTPLPNPALNFEIPSNFPESTYDVTQNPPTEQGFELGKRLFFDGRLASDGVVSCGFCHIQEFAFTHHTHITSHGVDGQIGSRNAQPLHNLAFMADFTWDGAATFLDSQFIIPITAEKEMNETISNVLNKLRDDDNYPQLYANAFGDQEITTERTFKALSQFIVMMISANSKYDKWERGEAVTLTPDEDAGRILFDAKCASCHAGTLQTDQTYRNNGLAIDPAFNDIGRERVTGLPEDNRKFKVPSLRNIEITFPYMHDGRLQSLQDVLDFYTNGVTASDNLDPLLVRPDGTLGLDITQDEKEKIITFLKTLTDNDFLLDNRFKEF</sequence>
<evidence type="ECO:0000256" key="4">
    <source>
        <dbReference type="ARBA" id="ARBA00022729"/>
    </source>
</evidence>
<organism evidence="11 12">
    <name type="scientific">Dokdonia donghaensis DSW-1</name>
    <dbReference type="NCBI Taxonomy" id="1300343"/>
    <lineage>
        <taxon>Bacteria</taxon>
        <taxon>Pseudomonadati</taxon>
        <taxon>Bacteroidota</taxon>
        <taxon>Flavobacteriia</taxon>
        <taxon>Flavobacteriales</taxon>
        <taxon>Flavobacteriaceae</taxon>
        <taxon>Dokdonia</taxon>
    </lineage>
</organism>
<dbReference type="SUPFAM" id="SSF46626">
    <property type="entry name" value="Cytochrome c"/>
    <property type="match status" value="2"/>
</dbReference>
<feature type="domain" description="Cytochrome c" evidence="10">
    <location>
        <begin position="215"/>
        <end position="342"/>
    </location>
</feature>
<dbReference type="Pfam" id="PF03150">
    <property type="entry name" value="CCP_MauG"/>
    <property type="match status" value="1"/>
</dbReference>
<dbReference type="KEGG" id="ddo:I597_0989"/>
<dbReference type="PROSITE" id="PS51007">
    <property type="entry name" value="CYTC"/>
    <property type="match status" value="1"/>
</dbReference>
<dbReference type="InterPro" id="IPR004852">
    <property type="entry name" value="Di-haem_cyt_c_peroxidsae"/>
</dbReference>
<dbReference type="OrthoDB" id="9805202at2"/>
<keyword evidence="5" id="KW-0574">Periplasm</keyword>
<comment type="PTM">
    <text evidence="8">Binds 2 heme groups per subunit.</text>
</comment>
<evidence type="ECO:0000256" key="8">
    <source>
        <dbReference type="PIRSR" id="PIRSR000294-1"/>
    </source>
</evidence>
<keyword evidence="4" id="KW-0732">Signal</keyword>
<evidence type="ECO:0000256" key="5">
    <source>
        <dbReference type="ARBA" id="ARBA00022764"/>
    </source>
</evidence>
<dbReference type="GO" id="GO:0009055">
    <property type="term" value="F:electron transfer activity"/>
    <property type="evidence" value="ECO:0007669"/>
    <property type="project" value="InterPro"/>
</dbReference>
<comment type="caution">
    <text evidence="11">The sequence shown here is derived from an EMBL/GenBank/DDBJ whole genome shotgun (WGS) entry which is preliminary data.</text>
</comment>
<evidence type="ECO:0000256" key="6">
    <source>
        <dbReference type="ARBA" id="ARBA00023002"/>
    </source>
</evidence>
<dbReference type="PANTHER" id="PTHR30600">
    <property type="entry name" value="CYTOCHROME C PEROXIDASE-RELATED"/>
    <property type="match status" value="1"/>
</dbReference>
<reference evidence="11 12" key="1">
    <citation type="submission" date="2014-10" db="EMBL/GenBank/DDBJ databases">
        <title>Draft genome sequence of the proteorhodopsin-containing marine bacterium Dokdonia donghaensis.</title>
        <authorList>
            <person name="Gomez-Consarnau L."/>
            <person name="Gonzalez J.M."/>
            <person name="Riedel T."/>
            <person name="Jaenicke S."/>
            <person name="Wagner-Doebler I."/>
            <person name="Fuhrman J.A."/>
        </authorList>
    </citation>
    <scope>NUCLEOTIDE SEQUENCE [LARGE SCALE GENOMIC DNA]</scope>
    <source>
        <strain evidence="11 12">DSW-1</strain>
    </source>
</reference>
<dbReference type="PANTHER" id="PTHR30600:SF10">
    <property type="entry name" value="BLL6722 PROTEIN"/>
    <property type="match status" value="1"/>
</dbReference>
<evidence type="ECO:0000259" key="10">
    <source>
        <dbReference type="PROSITE" id="PS51007"/>
    </source>
</evidence>
<dbReference type="GO" id="GO:0042597">
    <property type="term" value="C:periplasmic space"/>
    <property type="evidence" value="ECO:0007669"/>
    <property type="project" value="UniProtKB-SubCell"/>
</dbReference>
<evidence type="ECO:0000256" key="9">
    <source>
        <dbReference type="PIRSR" id="PIRSR000294-2"/>
    </source>
</evidence>
<dbReference type="Proteomes" id="UP000030140">
    <property type="component" value="Unassembled WGS sequence"/>
</dbReference>
<feature type="binding site" description="axial binding residue" evidence="9">
    <location>
        <position position="88"/>
    </location>
    <ligand>
        <name>heme c</name>
        <dbReference type="ChEBI" id="CHEBI:61717"/>
        <label>1</label>
    </ligand>
    <ligandPart>
        <name>Fe</name>
        <dbReference type="ChEBI" id="CHEBI:18248"/>
    </ligandPart>
</feature>
<dbReference type="GO" id="GO:0004130">
    <property type="term" value="F:cytochrome-c peroxidase activity"/>
    <property type="evidence" value="ECO:0007669"/>
    <property type="project" value="TreeGrafter"/>
</dbReference>
<feature type="binding site" description="covalent" evidence="8">
    <location>
        <position position="87"/>
    </location>
    <ligand>
        <name>heme c</name>
        <dbReference type="ChEBI" id="CHEBI:61717"/>
        <label>1</label>
    </ligand>
</feature>
<dbReference type="PROSITE" id="PS51257">
    <property type="entry name" value="PROKAR_LIPOPROTEIN"/>
    <property type="match status" value="1"/>
</dbReference>
<dbReference type="RefSeq" id="WP_035327060.1">
    <property type="nucleotide sequence ID" value="NZ_CP015125.1"/>
</dbReference>